<name>M2Y474_DOTSN</name>
<dbReference type="GO" id="GO:0006364">
    <property type="term" value="P:rRNA processing"/>
    <property type="evidence" value="ECO:0007669"/>
    <property type="project" value="TreeGrafter"/>
</dbReference>
<organism evidence="7 8">
    <name type="scientific">Dothistroma septosporum (strain NZE10 / CBS 128990)</name>
    <name type="common">Red band needle blight fungus</name>
    <name type="synonym">Mycosphaerella pini</name>
    <dbReference type="NCBI Taxonomy" id="675120"/>
    <lineage>
        <taxon>Eukaryota</taxon>
        <taxon>Fungi</taxon>
        <taxon>Dikarya</taxon>
        <taxon>Ascomycota</taxon>
        <taxon>Pezizomycotina</taxon>
        <taxon>Dothideomycetes</taxon>
        <taxon>Dothideomycetidae</taxon>
        <taxon>Mycosphaerellales</taxon>
        <taxon>Mycosphaerellaceae</taxon>
        <taxon>Dothistroma</taxon>
    </lineage>
</organism>
<dbReference type="AlphaFoldDB" id="M2Y474"/>
<evidence type="ECO:0000256" key="1">
    <source>
        <dbReference type="ARBA" id="ARBA00004123"/>
    </source>
</evidence>
<evidence type="ECO:0000256" key="3">
    <source>
        <dbReference type="ARBA" id="ARBA00021502"/>
    </source>
</evidence>
<dbReference type="OMA" id="GGWEILR"/>
<proteinExistence type="inferred from homology"/>
<evidence type="ECO:0000313" key="7">
    <source>
        <dbReference type="EMBL" id="EME43094.1"/>
    </source>
</evidence>
<dbReference type="PANTHER" id="PTHR34105">
    <property type="entry name" value="PROLINE-, GLUTAMIC ACID- AND LEUCINE-RICH PROTEIN 1"/>
    <property type="match status" value="1"/>
</dbReference>
<accession>M2Y474</accession>
<protein>
    <recommendedName>
        <fullName evidence="3">Pre-rRNA-processing protein RIX1</fullName>
    </recommendedName>
</protein>
<feature type="compositionally biased region" description="Acidic residues" evidence="5">
    <location>
        <begin position="601"/>
        <end position="623"/>
    </location>
</feature>
<comment type="similarity">
    <text evidence="2">Belongs to the RIX1/PELP1 family.</text>
</comment>
<feature type="domain" description="Pre-rRNA-processing protein RIX1 N-terminal" evidence="6">
    <location>
        <begin position="11"/>
        <end position="210"/>
    </location>
</feature>
<feature type="non-terminal residue" evidence="7">
    <location>
        <position position="623"/>
    </location>
</feature>
<dbReference type="STRING" id="675120.M2Y474"/>
<keyword evidence="4" id="KW-0539">Nucleus</keyword>
<dbReference type="SUPFAM" id="SSF48371">
    <property type="entry name" value="ARM repeat"/>
    <property type="match status" value="1"/>
</dbReference>
<feature type="region of interest" description="Disordered" evidence="5">
    <location>
        <begin position="592"/>
        <end position="623"/>
    </location>
</feature>
<keyword evidence="8" id="KW-1185">Reference proteome</keyword>
<dbReference type="InterPro" id="IPR016024">
    <property type="entry name" value="ARM-type_fold"/>
</dbReference>
<feature type="region of interest" description="Disordered" evidence="5">
    <location>
        <begin position="487"/>
        <end position="506"/>
    </location>
</feature>
<evidence type="ECO:0000256" key="4">
    <source>
        <dbReference type="ARBA" id="ARBA00023242"/>
    </source>
</evidence>
<sequence>MVQTTASAGALKALTYRMSSTPVDELPKITPQIAGAIWNCRELLSAPADSKRTAEETNAIRQFNTQLSTLLQERTIAGRWSAVVLTKATVEAGGLEVLGKCNPWVRKLLDMLKRPDPPTTRSLIVLTLTRIFMLTWDYSNIVREVTTPALTAFVPTCLANIENSRCSAGELQTVLESFVTLVPRHPTIFRSNEAKIRSFLASILSSRSTQAGLHCTQSHAHAARRLLVALHYCTPKQGAADKWEETVRSAVVAVHATCDRVLRAFQEDWQSVAGIEPSVPAHLMLKGVNAELGSREVDAAGLTPWKGVYGGSERTVTLLHVIQAHVEEGTAGSVAVPVGLIVDLVTRLFSVTVPRPGKPNFVKLHNEITKAERDALFVVLPDVHAAAAELGTALLDRFGKQALSLTQNVIDQALWVFKAEKQFDNLRIALFKLFDVALQSSGPSMSREDVSELVPVFKACCKDIIPENSNSSSRTVDGSSSGIKQQLGIAESSSSQSHPTDLSSLEETAESLLETALTTLDASCIPPQTRAQIDRTAVLVRSQKLLVASVMNPVLGTKTARGHASLMPILAREFAHVSEVEALLRPRMPLIHTGRKRPRDDDEGDDVLTDGEDNDSDASEDDD</sequence>
<reference evidence="8" key="1">
    <citation type="journal article" date="2012" name="PLoS Genet.">
        <title>The genomes of the fungal plant pathogens Cladosporium fulvum and Dothistroma septosporum reveal adaptation to different hosts and lifestyles but also signatures of common ancestry.</title>
        <authorList>
            <person name="de Wit P.J.G.M."/>
            <person name="van der Burgt A."/>
            <person name="Oekmen B."/>
            <person name="Stergiopoulos I."/>
            <person name="Abd-Elsalam K.A."/>
            <person name="Aerts A.L."/>
            <person name="Bahkali A.H."/>
            <person name="Beenen H.G."/>
            <person name="Chettri P."/>
            <person name="Cox M.P."/>
            <person name="Datema E."/>
            <person name="de Vries R.P."/>
            <person name="Dhillon B."/>
            <person name="Ganley A.R."/>
            <person name="Griffiths S.A."/>
            <person name="Guo Y."/>
            <person name="Hamelin R.C."/>
            <person name="Henrissat B."/>
            <person name="Kabir M.S."/>
            <person name="Jashni M.K."/>
            <person name="Kema G."/>
            <person name="Klaubauf S."/>
            <person name="Lapidus A."/>
            <person name="Levasseur A."/>
            <person name="Lindquist E."/>
            <person name="Mehrabi R."/>
            <person name="Ohm R.A."/>
            <person name="Owen T.J."/>
            <person name="Salamov A."/>
            <person name="Schwelm A."/>
            <person name="Schijlen E."/>
            <person name="Sun H."/>
            <person name="van den Burg H.A."/>
            <person name="van Ham R.C.H.J."/>
            <person name="Zhang S."/>
            <person name="Goodwin S.B."/>
            <person name="Grigoriev I.V."/>
            <person name="Collemare J."/>
            <person name="Bradshaw R.E."/>
        </authorList>
    </citation>
    <scope>NUCLEOTIDE SEQUENCE [LARGE SCALE GENOMIC DNA]</scope>
    <source>
        <strain evidence="8">NZE10 / CBS 128990</strain>
    </source>
</reference>
<evidence type="ECO:0000259" key="6">
    <source>
        <dbReference type="Pfam" id="PF08167"/>
    </source>
</evidence>
<dbReference type="HOGENOM" id="CLU_016392_0_0_1"/>
<dbReference type="InterPro" id="IPR012583">
    <property type="entry name" value="RIX1_N"/>
</dbReference>
<comment type="subcellular location">
    <subcellularLocation>
        <location evidence="1">Nucleus</location>
    </subcellularLocation>
</comment>
<dbReference type="Proteomes" id="UP000016933">
    <property type="component" value="Unassembled WGS sequence"/>
</dbReference>
<evidence type="ECO:0000313" key="8">
    <source>
        <dbReference type="Proteomes" id="UP000016933"/>
    </source>
</evidence>
<dbReference type="GO" id="GO:0005634">
    <property type="term" value="C:nucleus"/>
    <property type="evidence" value="ECO:0007669"/>
    <property type="project" value="UniProtKB-SubCell"/>
</dbReference>
<gene>
    <name evidence="7" type="ORF">DOTSEDRAFT_116522</name>
</gene>
<reference evidence="7 8" key="2">
    <citation type="journal article" date="2012" name="PLoS Pathog.">
        <title>Diverse lifestyles and strategies of plant pathogenesis encoded in the genomes of eighteen Dothideomycetes fungi.</title>
        <authorList>
            <person name="Ohm R.A."/>
            <person name="Feau N."/>
            <person name="Henrissat B."/>
            <person name="Schoch C.L."/>
            <person name="Horwitz B.A."/>
            <person name="Barry K.W."/>
            <person name="Condon B.J."/>
            <person name="Copeland A.C."/>
            <person name="Dhillon B."/>
            <person name="Glaser F."/>
            <person name="Hesse C.N."/>
            <person name="Kosti I."/>
            <person name="LaButti K."/>
            <person name="Lindquist E.A."/>
            <person name="Lucas S."/>
            <person name="Salamov A.A."/>
            <person name="Bradshaw R.E."/>
            <person name="Ciuffetti L."/>
            <person name="Hamelin R.C."/>
            <person name="Kema G.H.J."/>
            <person name="Lawrence C."/>
            <person name="Scott J.A."/>
            <person name="Spatafora J.W."/>
            <person name="Turgeon B.G."/>
            <person name="de Wit P.J.G.M."/>
            <person name="Zhong S."/>
            <person name="Goodwin S.B."/>
            <person name="Grigoriev I.V."/>
        </authorList>
    </citation>
    <scope>NUCLEOTIDE SEQUENCE [LARGE SCALE GENOMIC DNA]</scope>
    <source>
        <strain evidence="8">NZE10 / CBS 128990</strain>
    </source>
</reference>
<evidence type="ECO:0000256" key="5">
    <source>
        <dbReference type="SAM" id="MobiDB-lite"/>
    </source>
</evidence>
<dbReference type="EMBL" id="KB446540">
    <property type="protein sequence ID" value="EME43094.1"/>
    <property type="molecule type" value="Genomic_DNA"/>
</dbReference>
<dbReference type="PANTHER" id="PTHR34105:SF1">
    <property type="entry name" value="PROLINE-, GLUTAMIC ACID- AND LEUCINE-RICH PROTEIN 1"/>
    <property type="match status" value="1"/>
</dbReference>
<dbReference type="Pfam" id="PF08167">
    <property type="entry name" value="RIX1"/>
    <property type="match status" value="1"/>
</dbReference>
<dbReference type="eggNOG" id="ENOG502QSEW">
    <property type="taxonomic scope" value="Eukaryota"/>
</dbReference>
<dbReference type="OrthoDB" id="20900at2759"/>
<evidence type="ECO:0000256" key="2">
    <source>
        <dbReference type="ARBA" id="ARBA00010511"/>
    </source>
</evidence>